<dbReference type="EMBL" id="GL636491">
    <property type="protein sequence ID" value="EFW19054.1"/>
    <property type="molecule type" value="Genomic_DNA"/>
</dbReference>
<name>E9D359_COCPS</name>
<dbReference type="Proteomes" id="UP000002497">
    <property type="component" value="Unassembled WGS sequence"/>
</dbReference>
<evidence type="ECO:0000256" key="1">
    <source>
        <dbReference type="SAM" id="MobiDB-lite"/>
    </source>
</evidence>
<reference evidence="3" key="2">
    <citation type="submission" date="2010-03" db="EMBL/GenBank/DDBJ databases">
        <title>The genome sequence of Coccidioides posadasii strain Silveira.</title>
        <authorList>
            <consortium name="The Broad Institute Genome Sequencing Center for Infectious Disease"/>
            <person name="Neafsey D."/>
            <person name="Orbach M."/>
            <person name="Henn M.R."/>
            <person name="Cole G.T."/>
            <person name="Galgiani J."/>
            <person name="Gardner M.J."/>
            <person name="Kirkland T.N."/>
            <person name="Taylor J.W."/>
            <person name="Young S.K."/>
            <person name="Zeng Q."/>
            <person name="Koehrsen M."/>
            <person name="Alvarado L."/>
            <person name="Berlin A."/>
            <person name="Borenstein D."/>
            <person name="Chapman S.B."/>
            <person name="Chen Z."/>
            <person name="Engels R."/>
            <person name="Freedman E."/>
            <person name="Gellesch M."/>
            <person name="Goldberg J."/>
            <person name="Griggs A."/>
            <person name="Gujja S."/>
            <person name="Heilman E."/>
            <person name="Heiman D."/>
            <person name="Howarth C."/>
            <person name="Jen D."/>
            <person name="Larson L."/>
            <person name="Mehta T."/>
            <person name="Neiman D."/>
            <person name="Park D."/>
            <person name="Pearson M."/>
            <person name="Richards J."/>
            <person name="Roberts A."/>
            <person name="Saif S."/>
            <person name="Shea T."/>
            <person name="Shenoy N."/>
            <person name="Sisk P."/>
            <person name="Stolte C."/>
            <person name="Sykes S."/>
            <person name="Walk T."/>
            <person name="White J."/>
            <person name="Yandava C."/>
            <person name="Haas B."/>
            <person name="Nusbaum C."/>
            <person name="Birren B."/>
        </authorList>
    </citation>
    <scope>NUCLEOTIDE SEQUENCE [LARGE SCALE GENOMIC DNA]</scope>
    <source>
        <strain evidence="3">RMSCC 757 / Silveira</strain>
    </source>
</reference>
<dbReference type="HOGENOM" id="CLU_2037859_0_0_1"/>
<feature type="region of interest" description="Disordered" evidence="1">
    <location>
        <begin position="1"/>
        <end position="26"/>
    </location>
</feature>
<dbReference type="AlphaFoldDB" id="E9D359"/>
<accession>E9D359</accession>
<evidence type="ECO:0000313" key="3">
    <source>
        <dbReference type="Proteomes" id="UP000002497"/>
    </source>
</evidence>
<protein>
    <submittedName>
        <fullName evidence="2">Predicted protein</fullName>
    </submittedName>
</protein>
<gene>
    <name evidence="2" type="ORF">CPSG_04600</name>
</gene>
<dbReference type="VEuPathDB" id="FungiDB:CPSG_04600"/>
<keyword evidence="3" id="KW-1185">Reference proteome</keyword>
<organism evidence="3">
    <name type="scientific">Coccidioides posadasii (strain RMSCC 757 / Silveira)</name>
    <name type="common">Valley fever fungus</name>
    <dbReference type="NCBI Taxonomy" id="443226"/>
    <lineage>
        <taxon>Eukaryota</taxon>
        <taxon>Fungi</taxon>
        <taxon>Dikarya</taxon>
        <taxon>Ascomycota</taxon>
        <taxon>Pezizomycotina</taxon>
        <taxon>Eurotiomycetes</taxon>
        <taxon>Eurotiomycetidae</taxon>
        <taxon>Onygenales</taxon>
        <taxon>Onygenaceae</taxon>
        <taxon>Coccidioides</taxon>
    </lineage>
</organism>
<proteinExistence type="predicted"/>
<reference evidence="3" key="1">
    <citation type="journal article" date="2010" name="Genome Res.">
        <title>Population genomic sequencing of Coccidioides fungi reveals recent hybridization and transposon control.</title>
        <authorList>
            <person name="Neafsey D.E."/>
            <person name="Barker B.M."/>
            <person name="Sharpton T.J."/>
            <person name="Stajich J.E."/>
            <person name="Park D.J."/>
            <person name="Whiston E."/>
            <person name="Hung C.-Y."/>
            <person name="McMahan C."/>
            <person name="White J."/>
            <person name="Sykes S."/>
            <person name="Heiman D."/>
            <person name="Young S."/>
            <person name="Zeng Q."/>
            <person name="Abouelleil A."/>
            <person name="Aftuck L."/>
            <person name="Bessette D."/>
            <person name="Brown A."/>
            <person name="FitzGerald M."/>
            <person name="Lui A."/>
            <person name="Macdonald J.P."/>
            <person name="Priest M."/>
            <person name="Orbach M.J."/>
            <person name="Galgiani J.N."/>
            <person name="Kirkland T.N."/>
            <person name="Cole G.T."/>
            <person name="Birren B.W."/>
            <person name="Henn M.R."/>
            <person name="Taylor J.W."/>
            <person name="Rounsley S.D."/>
        </authorList>
    </citation>
    <scope>NUCLEOTIDE SEQUENCE [LARGE SCALE GENOMIC DNA]</scope>
    <source>
        <strain evidence="3">RMSCC 757 / Silveira</strain>
    </source>
</reference>
<sequence length="121" mass="13616">MFRSSCIERGINSESQPQIVGPSTSTTSAMAHSECQLAQLTILMAQSTSQQTRWRILHILIPPTKRVSASRSTRKSRFTRCITWSTSQLSVNSLRSAAEGTGLFCLFHNFRPQMTETTHQR</sequence>
<evidence type="ECO:0000313" key="2">
    <source>
        <dbReference type="EMBL" id="EFW19054.1"/>
    </source>
</evidence>
<feature type="compositionally biased region" description="Polar residues" evidence="1">
    <location>
        <begin position="12"/>
        <end position="26"/>
    </location>
</feature>